<accession>A0A5R9G7C3</accession>
<sequence>MTSSLNRPALTLEESIRQLYNRVERQTIGAASSETHVIASDRRIVVVARGLPVVRNADYEQALRTEFAAELGCRIESLRTRVSLSDDEKMEIFEIGRPLH</sequence>
<comment type="caution">
    <text evidence="1">The sequence shown here is derived from an EMBL/GenBank/DDBJ whole genome shotgun (WGS) entry which is preliminary data.</text>
</comment>
<proteinExistence type="predicted"/>
<dbReference type="RefSeq" id="WP_138195665.1">
    <property type="nucleotide sequence ID" value="NZ_VCIW01000012.1"/>
</dbReference>
<gene>
    <name evidence="1" type="ORF">FE782_18220</name>
</gene>
<protein>
    <submittedName>
        <fullName evidence="1">Uncharacterized protein</fullName>
    </submittedName>
</protein>
<dbReference type="AlphaFoldDB" id="A0A5R9G7C3"/>
<dbReference type="EMBL" id="VCIW01000012">
    <property type="protein sequence ID" value="TLS50979.1"/>
    <property type="molecule type" value="Genomic_DNA"/>
</dbReference>
<evidence type="ECO:0000313" key="1">
    <source>
        <dbReference type="EMBL" id="TLS50979.1"/>
    </source>
</evidence>
<keyword evidence="2" id="KW-1185">Reference proteome</keyword>
<organism evidence="1 2">
    <name type="scientific">Paenibacillus antri</name>
    <dbReference type="NCBI Taxonomy" id="2582848"/>
    <lineage>
        <taxon>Bacteria</taxon>
        <taxon>Bacillati</taxon>
        <taxon>Bacillota</taxon>
        <taxon>Bacilli</taxon>
        <taxon>Bacillales</taxon>
        <taxon>Paenibacillaceae</taxon>
        <taxon>Paenibacillus</taxon>
    </lineage>
</organism>
<reference evidence="1 2" key="1">
    <citation type="submission" date="2019-05" db="EMBL/GenBank/DDBJ databases">
        <authorList>
            <person name="Narsing Rao M.P."/>
            <person name="Li W.J."/>
        </authorList>
    </citation>
    <scope>NUCLEOTIDE SEQUENCE [LARGE SCALE GENOMIC DNA]</scope>
    <source>
        <strain evidence="1 2">SYSU_K30003</strain>
    </source>
</reference>
<dbReference type="Proteomes" id="UP000309676">
    <property type="component" value="Unassembled WGS sequence"/>
</dbReference>
<evidence type="ECO:0000313" key="2">
    <source>
        <dbReference type="Proteomes" id="UP000309676"/>
    </source>
</evidence>
<name>A0A5R9G7C3_9BACL</name>